<name>A0A1I3HQ60_9SPHI</name>
<keyword evidence="4" id="KW-1185">Reference proteome</keyword>
<gene>
    <name evidence="3" type="ORF">SAMN05444682_103453</name>
</gene>
<keyword evidence="2" id="KW-0460">Magnesium</keyword>
<dbReference type="RefSeq" id="WP_181127802.1">
    <property type="nucleotide sequence ID" value="NZ_FOQO01000003.1"/>
</dbReference>
<dbReference type="SUPFAM" id="SSF56784">
    <property type="entry name" value="HAD-like"/>
    <property type="match status" value="1"/>
</dbReference>
<dbReference type="Gene3D" id="3.40.50.1000">
    <property type="entry name" value="HAD superfamily/HAD-like"/>
    <property type="match status" value="1"/>
</dbReference>
<evidence type="ECO:0000256" key="1">
    <source>
        <dbReference type="ARBA" id="ARBA00022801"/>
    </source>
</evidence>
<dbReference type="SFLD" id="SFLDS00003">
    <property type="entry name" value="Haloacid_Dehalogenase"/>
    <property type="match status" value="1"/>
</dbReference>
<dbReference type="Gene3D" id="1.10.150.520">
    <property type="match status" value="1"/>
</dbReference>
<dbReference type="Pfam" id="PF00702">
    <property type="entry name" value="Hydrolase"/>
    <property type="match status" value="1"/>
</dbReference>
<proteinExistence type="predicted"/>
<dbReference type="InterPro" id="IPR051400">
    <property type="entry name" value="HAD-like_hydrolase"/>
</dbReference>
<dbReference type="Proteomes" id="UP000198670">
    <property type="component" value="Unassembled WGS sequence"/>
</dbReference>
<dbReference type="AlphaFoldDB" id="A0A1I3HQ60"/>
<evidence type="ECO:0000256" key="2">
    <source>
        <dbReference type="ARBA" id="ARBA00022842"/>
    </source>
</evidence>
<dbReference type="PANTHER" id="PTHR46470">
    <property type="entry name" value="N-ACYLNEURAMINATE-9-PHOSPHATASE"/>
    <property type="match status" value="1"/>
</dbReference>
<dbReference type="InterPro" id="IPR023214">
    <property type="entry name" value="HAD_sf"/>
</dbReference>
<dbReference type="InterPro" id="IPR036412">
    <property type="entry name" value="HAD-like_sf"/>
</dbReference>
<dbReference type="STRING" id="1477437.SAMN05444682_103453"/>
<evidence type="ECO:0000313" key="4">
    <source>
        <dbReference type="Proteomes" id="UP000198670"/>
    </source>
</evidence>
<sequence>MTAKKKAIIFDLDNTIYPVHAIGDKLFADLFAIIEQSGAYQGEMAEIKDAIQRKPFQVVATKFRFGDTLIEEGLAILSQLEYDGVIEPFDDYQLTKRIDCLKFLVTTGFNRLQESKINQLRIRDDFDACYVVDPSASTHTKKDIFQKIAADHGLQPADILVIGDDIHSEIQAAKELGIDAVVYDHYDTLSAMDGYDIISHYGQLEPFLRGNSDGLHVKQ</sequence>
<protein>
    <submittedName>
        <fullName evidence="3">Putative hydrolase of the HAD superfamily</fullName>
    </submittedName>
</protein>
<keyword evidence="1 3" id="KW-0378">Hydrolase</keyword>
<evidence type="ECO:0000313" key="3">
    <source>
        <dbReference type="EMBL" id="SFI37896.1"/>
    </source>
</evidence>
<dbReference type="SFLD" id="SFLDG01129">
    <property type="entry name" value="C1.5:_HAD__Beta-PGM__Phosphata"/>
    <property type="match status" value="1"/>
</dbReference>
<accession>A0A1I3HQ60</accession>
<dbReference type="EMBL" id="FOQO01000003">
    <property type="protein sequence ID" value="SFI37896.1"/>
    <property type="molecule type" value="Genomic_DNA"/>
</dbReference>
<reference evidence="3 4" key="1">
    <citation type="submission" date="2016-10" db="EMBL/GenBank/DDBJ databases">
        <authorList>
            <person name="de Groot N.N."/>
        </authorList>
    </citation>
    <scope>NUCLEOTIDE SEQUENCE [LARGE SCALE GENOMIC DNA]</scope>
    <source>
        <strain evidence="3 4">RK1</strain>
    </source>
</reference>
<dbReference type="GO" id="GO:0016787">
    <property type="term" value="F:hydrolase activity"/>
    <property type="evidence" value="ECO:0007669"/>
    <property type="project" value="UniProtKB-KW"/>
</dbReference>
<organism evidence="3 4">
    <name type="scientific">Parapedobacter indicus</name>
    <dbReference type="NCBI Taxonomy" id="1477437"/>
    <lineage>
        <taxon>Bacteria</taxon>
        <taxon>Pseudomonadati</taxon>
        <taxon>Bacteroidota</taxon>
        <taxon>Sphingobacteriia</taxon>
        <taxon>Sphingobacteriales</taxon>
        <taxon>Sphingobacteriaceae</taxon>
        <taxon>Parapedobacter</taxon>
    </lineage>
</organism>